<accession>A0A0F9MVN2</accession>
<organism evidence="1">
    <name type="scientific">marine sediment metagenome</name>
    <dbReference type="NCBI Taxonomy" id="412755"/>
    <lineage>
        <taxon>unclassified sequences</taxon>
        <taxon>metagenomes</taxon>
        <taxon>ecological metagenomes</taxon>
    </lineage>
</organism>
<reference evidence="1" key="1">
    <citation type="journal article" date="2015" name="Nature">
        <title>Complex archaea that bridge the gap between prokaryotes and eukaryotes.</title>
        <authorList>
            <person name="Spang A."/>
            <person name="Saw J.H."/>
            <person name="Jorgensen S.L."/>
            <person name="Zaremba-Niedzwiedzka K."/>
            <person name="Martijn J."/>
            <person name="Lind A.E."/>
            <person name="van Eijk R."/>
            <person name="Schleper C."/>
            <person name="Guy L."/>
            <person name="Ettema T.J."/>
        </authorList>
    </citation>
    <scope>NUCLEOTIDE SEQUENCE</scope>
</reference>
<gene>
    <name evidence="1" type="ORF">LCGC14_1337110</name>
</gene>
<proteinExistence type="predicted"/>
<sequence length="172" mass="21114">MHKTYRKIINSLDIPVIEMSSEDFFAKYAQLVFPDYNWRQFRTVQGSLIQRYYLEEWPKNLPNRFIYLNKNHLLHEKIVILFHEKSHYRNYVKLRKYEGIEGEMRAYLYSLKKALKYQLKQSLIFYVRALKIKSEKKRIDVQEYSLNGYLAMQEVVKTDIWKRCNSWLKKQN</sequence>
<name>A0A0F9MVN2_9ZZZZ</name>
<dbReference type="EMBL" id="LAZR01008138">
    <property type="protein sequence ID" value="KKM80720.1"/>
    <property type="molecule type" value="Genomic_DNA"/>
</dbReference>
<comment type="caution">
    <text evidence="1">The sequence shown here is derived from an EMBL/GenBank/DDBJ whole genome shotgun (WGS) entry which is preliminary data.</text>
</comment>
<dbReference type="AlphaFoldDB" id="A0A0F9MVN2"/>
<evidence type="ECO:0000313" key="1">
    <source>
        <dbReference type="EMBL" id="KKM80720.1"/>
    </source>
</evidence>
<protein>
    <submittedName>
        <fullName evidence="1">Uncharacterized protein</fullName>
    </submittedName>
</protein>